<dbReference type="InterPro" id="IPR017880">
    <property type="entry name" value="KilA_N"/>
</dbReference>
<sequence>MSMAAMKKIVANETEISVMLQANENDYICLTDMARYKDTERTNYIIQNWMRSRSTIEYLGVWEQINNPNFKSIEFDAFKNEAGSNSFSLTPKQWVEKTDAIGITSKAGRYGGTFAHKDIAFNFGMWLSPTFQLYIVKEYQRLKEEESNPLIQQWDVKRILSKTNYQLHTDAIKENIIPHLSISKTKEYIVYANEADMLNLALFGYTAKDWEEANPELSKKLNMRDTASINQLIVLSNMESYNSEMIKNNVPRNIRFSVLHKMAKEQLQSLDRNNAENRFRKLSSKNDIGSIE</sequence>
<evidence type="ECO:0000313" key="3">
    <source>
        <dbReference type="Proteomes" id="UP000095332"/>
    </source>
</evidence>
<dbReference type="InterPro" id="IPR018004">
    <property type="entry name" value="KilA/APSES_HTH"/>
</dbReference>
<dbReference type="PROSITE" id="PS51301">
    <property type="entry name" value="KILA_N"/>
    <property type="match status" value="1"/>
</dbReference>
<dbReference type="SMART" id="SM01252">
    <property type="entry name" value="KilA-N"/>
    <property type="match status" value="1"/>
</dbReference>
<dbReference type="EMBL" id="CZBM01000011">
    <property type="protein sequence ID" value="CUQ40543.1"/>
    <property type="molecule type" value="Genomic_DNA"/>
</dbReference>
<dbReference type="Pfam" id="PF04383">
    <property type="entry name" value="KilA-N"/>
    <property type="match status" value="1"/>
</dbReference>
<organism evidence="2 3">
    <name type="scientific">Parabacteroides distasonis</name>
    <dbReference type="NCBI Taxonomy" id="823"/>
    <lineage>
        <taxon>Bacteria</taxon>
        <taxon>Pseudomonadati</taxon>
        <taxon>Bacteroidota</taxon>
        <taxon>Bacteroidia</taxon>
        <taxon>Bacteroidales</taxon>
        <taxon>Tannerellaceae</taxon>
        <taxon>Parabacteroides</taxon>
    </lineage>
</organism>
<proteinExistence type="predicted"/>
<name>A0A174W0I0_PARDI</name>
<evidence type="ECO:0000313" key="2">
    <source>
        <dbReference type="EMBL" id="CUQ40543.1"/>
    </source>
</evidence>
<reference evidence="2 3" key="1">
    <citation type="submission" date="2015-09" db="EMBL/GenBank/DDBJ databases">
        <authorList>
            <consortium name="Pathogen Informatics"/>
        </authorList>
    </citation>
    <scope>NUCLEOTIDE SEQUENCE [LARGE SCALE GENOMIC DNA]</scope>
    <source>
        <strain evidence="2 3">2789STDY5834948</strain>
    </source>
</reference>
<dbReference type="Proteomes" id="UP000095332">
    <property type="component" value="Unassembled WGS sequence"/>
</dbReference>
<dbReference type="AlphaFoldDB" id="A0A174W0I0"/>
<accession>A0A174W0I0</accession>
<gene>
    <name evidence="2" type="ORF">ERS852560_02683</name>
</gene>
<feature type="domain" description="KilA-N" evidence="1">
    <location>
        <begin position="7"/>
        <end position="142"/>
    </location>
</feature>
<protein>
    <submittedName>
        <fullName evidence="2">KilA-N domain</fullName>
    </submittedName>
</protein>
<evidence type="ECO:0000259" key="1">
    <source>
        <dbReference type="PROSITE" id="PS51301"/>
    </source>
</evidence>